<dbReference type="InterPro" id="IPR013766">
    <property type="entry name" value="Thioredoxin_domain"/>
</dbReference>
<feature type="transmembrane region" description="Helical" evidence="1">
    <location>
        <begin position="6"/>
        <end position="26"/>
    </location>
</feature>
<protein>
    <recommendedName>
        <fullName evidence="2">Thioredoxin domain-containing protein</fullName>
    </recommendedName>
</protein>
<sequence>MNFYFYTIIIIIVILIISPLLYPQLLKLFSNKKKEKFTNNNNKKIILHIYTADWCPHCIDFKSRHLQNLLNYYKDNKNINIKNIDCTNDKNGETKTKKGAKIYQFPTFIVNIYENSEMKEINYEGNINSEDIISFLNKL</sequence>
<dbReference type="EMBL" id="MN739840">
    <property type="protein sequence ID" value="QHT74183.1"/>
    <property type="molecule type" value="Genomic_DNA"/>
</dbReference>
<dbReference type="CDD" id="cd02961">
    <property type="entry name" value="PDI_a_family"/>
    <property type="match status" value="1"/>
</dbReference>
<evidence type="ECO:0000313" key="3">
    <source>
        <dbReference type="EMBL" id="QHT74183.1"/>
    </source>
</evidence>
<proteinExistence type="predicted"/>
<name>A0A6C0H2A3_9ZZZZ</name>
<keyword evidence="1" id="KW-0812">Transmembrane</keyword>
<evidence type="ECO:0000259" key="2">
    <source>
        <dbReference type="PROSITE" id="PS51352"/>
    </source>
</evidence>
<organism evidence="3">
    <name type="scientific">viral metagenome</name>
    <dbReference type="NCBI Taxonomy" id="1070528"/>
    <lineage>
        <taxon>unclassified sequences</taxon>
        <taxon>metagenomes</taxon>
        <taxon>organismal metagenomes</taxon>
    </lineage>
</organism>
<dbReference type="Gene3D" id="3.40.30.10">
    <property type="entry name" value="Glutaredoxin"/>
    <property type="match status" value="1"/>
</dbReference>
<keyword evidence="1" id="KW-1133">Transmembrane helix</keyword>
<reference evidence="3" key="1">
    <citation type="journal article" date="2020" name="Nature">
        <title>Giant virus diversity and host interactions through global metagenomics.</title>
        <authorList>
            <person name="Schulz F."/>
            <person name="Roux S."/>
            <person name="Paez-Espino D."/>
            <person name="Jungbluth S."/>
            <person name="Walsh D.A."/>
            <person name="Denef V.J."/>
            <person name="McMahon K.D."/>
            <person name="Konstantinidis K.T."/>
            <person name="Eloe-Fadrosh E.A."/>
            <person name="Kyrpides N.C."/>
            <person name="Woyke T."/>
        </authorList>
    </citation>
    <scope>NUCLEOTIDE SEQUENCE</scope>
    <source>
        <strain evidence="3">GVMAG-M-3300023179-4</strain>
    </source>
</reference>
<evidence type="ECO:0000256" key="1">
    <source>
        <dbReference type="SAM" id="Phobius"/>
    </source>
</evidence>
<feature type="domain" description="Thioredoxin" evidence="2">
    <location>
        <begin position="14"/>
        <end position="139"/>
    </location>
</feature>
<dbReference type="SUPFAM" id="SSF52833">
    <property type="entry name" value="Thioredoxin-like"/>
    <property type="match status" value="1"/>
</dbReference>
<keyword evidence="1" id="KW-0472">Membrane</keyword>
<dbReference type="Pfam" id="PF00085">
    <property type="entry name" value="Thioredoxin"/>
    <property type="match status" value="1"/>
</dbReference>
<accession>A0A6C0H2A3</accession>
<dbReference type="AlphaFoldDB" id="A0A6C0H2A3"/>
<dbReference type="PROSITE" id="PS51352">
    <property type="entry name" value="THIOREDOXIN_2"/>
    <property type="match status" value="1"/>
</dbReference>
<dbReference type="InterPro" id="IPR036249">
    <property type="entry name" value="Thioredoxin-like_sf"/>
</dbReference>